<sequence length="79" mass="8444">MEALWTLEPSSDPERTPGPGAWEGFRQANEYVTANMSNDLAMIIAIRLNALADAPKDKAAASLAAVVNRTCPDVLDATE</sequence>
<evidence type="ECO:0000313" key="3">
    <source>
        <dbReference type="Proteomes" id="UP000549457"/>
    </source>
</evidence>
<dbReference type="Proteomes" id="UP000549457">
    <property type="component" value="Unassembled WGS sequence"/>
</dbReference>
<proteinExistence type="predicted"/>
<protein>
    <submittedName>
        <fullName evidence="2">Uncharacterized protein</fullName>
    </submittedName>
</protein>
<evidence type="ECO:0000256" key="1">
    <source>
        <dbReference type="SAM" id="MobiDB-lite"/>
    </source>
</evidence>
<feature type="region of interest" description="Disordered" evidence="1">
    <location>
        <begin position="1"/>
        <end position="22"/>
    </location>
</feature>
<reference evidence="2 3" key="1">
    <citation type="submission" date="2020-08" db="EMBL/GenBank/DDBJ databases">
        <title>Genomic Encyclopedia of Type Strains, Phase IV (KMG-IV): sequencing the most valuable type-strain genomes for metagenomic binning, comparative biology and taxonomic classification.</title>
        <authorList>
            <person name="Goeker M."/>
        </authorList>
    </citation>
    <scope>NUCLEOTIDE SEQUENCE [LARGE SCALE GENOMIC DNA]</scope>
    <source>
        <strain evidence="2 3">DSM 101730</strain>
    </source>
</reference>
<comment type="caution">
    <text evidence="2">The sequence shown here is derived from an EMBL/GenBank/DDBJ whole genome shotgun (WGS) entry which is preliminary data.</text>
</comment>
<evidence type="ECO:0000313" key="2">
    <source>
        <dbReference type="EMBL" id="MBB5221762.1"/>
    </source>
</evidence>
<dbReference type="EMBL" id="JACHFM010000002">
    <property type="protein sequence ID" value="MBB5221762.1"/>
    <property type="molecule type" value="Genomic_DNA"/>
</dbReference>
<gene>
    <name evidence="2" type="ORF">HNP73_001698</name>
</gene>
<dbReference type="AlphaFoldDB" id="A0A840SRB6"/>
<accession>A0A840SRB6</accession>
<dbReference type="RefSeq" id="WP_184148228.1">
    <property type="nucleotide sequence ID" value="NZ_JACHFM010000002.1"/>
</dbReference>
<keyword evidence="3" id="KW-1185">Reference proteome</keyword>
<organism evidence="2 3">
    <name type="scientific">Amaricoccus macauensis</name>
    <dbReference type="NCBI Taxonomy" id="57001"/>
    <lineage>
        <taxon>Bacteria</taxon>
        <taxon>Pseudomonadati</taxon>
        <taxon>Pseudomonadota</taxon>
        <taxon>Alphaproteobacteria</taxon>
        <taxon>Rhodobacterales</taxon>
        <taxon>Paracoccaceae</taxon>
        <taxon>Amaricoccus</taxon>
    </lineage>
</organism>
<name>A0A840SRB6_9RHOB</name>